<dbReference type="Proteomes" id="UP001299596">
    <property type="component" value="Unassembled WGS sequence"/>
</dbReference>
<dbReference type="InterPro" id="IPR049450">
    <property type="entry name" value="ACOT8-like_C"/>
</dbReference>
<evidence type="ECO:0000313" key="3">
    <source>
        <dbReference type="EMBL" id="MEB3019651.1"/>
    </source>
</evidence>
<evidence type="ECO:0000313" key="4">
    <source>
        <dbReference type="Proteomes" id="UP001299596"/>
    </source>
</evidence>
<dbReference type="RefSeq" id="WP_225404765.1">
    <property type="nucleotide sequence ID" value="NZ_JAYJJR010000001.1"/>
</dbReference>
<keyword evidence="4" id="KW-1185">Reference proteome</keyword>
<dbReference type="InterPro" id="IPR042171">
    <property type="entry name" value="Acyl-CoA_hotdog"/>
</dbReference>
<organism evidence="3 4">
    <name type="scientific">[Mycobacterium] crassicus</name>
    <dbReference type="NCBI Taxonomy" id="2872309"/>
    <lineage>
        <taxon>Bacteria</taxon>
        <taxon>Bacillati</taxon>
        <taxon>Actinomycetota</taxon>
        <taxon>Actinomycetes</taxon>
        <taxon>Mycobacteriales</taxon>
        <taxon>Mycobacteriaceae</taxon>
        <taxon>Mycolicibacter</taxon>
    </lineage>
</organism>
<name>A0ABU5XBT3_9MYCO</name>
<proteinExistence type="predicted"/>
<gene>
    <name evidence="3" type="ORF">K6T79_01165</name>
</gene>
<accession>A0ABU5XBT3</accession>
<dbReference type="SUPFAM" id="SSF54637">
    <property type="entry name" value="Thioesterase/thiol ester dehydrase-isomerase"/>
    <property type="match status" value="1"/>
</dbReference>
<reference evidence="3 4" key="1">
    <citation type="submission" date="2023-12" db="EMBL/GenBank/DDBJ databases">
        <title>Description of new species of Mycobacterium terrae complex isolated from sewage at the Sao Paulo Zoological Park Foundation in Brazil.</title>
        <authorList>
            <person name="Romagnoli C.L."/>
            <person name="Conceicao E.C."/>
            <person name="Machado E."/>
            <person name="Barreto L.B.P.F."/>
            <person name="Sharma A."/>
            <person name="Silva N.M."/>
            <person name="Marques L.E."/>
            <person name="Juliana M.A."/>
            <person name="Lourenco M.C.S."/>
            <person name="Digiampietri L.A."/>
            <person name="Suffys P.N."/>
            <person name="Viana-Niero C."/>
        </authorList>
    </citation>
    <scope>NUCLEOTIDE SEQUENCE [LARGE SCALE GENOMIC DNA]</scope>
    <source>
        <strain evidence="3 4">MYC098</strain>
    </source>
</reference>
<dbReference type="EMBL" id="JAYJJR010000001">
    <property type="protein sequence ID" value="MEB3019651.1"/>
    <property type="molecule type" value="Genomic_DNA"/>
</dbReference>
<dbReference type="Gene3D" id="2.40.160.210">
    <property type="entry name" value="Acyl-CoA thioesterase, double hotdog domain"/>
    <property type="match status" value="1"/>
</dbReference>
<feature type="domain" description="Acyl-CoA thioesterase-like N-terminal HotDog" evidence="1">
    <location>
        <begin position="21"/>
        <end position="100"/>
    </location>
</feature>
<protein>
    <submittedName>
        <fullName evidence="3">Acyl-CoA thioesterase domain-containing protein</fullName>
    </submittedName>
</protein>
<dbReference type="InterPro" id="IPR029069">
    <property type="entry name" value="HotDog_dom_sf"/>
</dbReference>
<dbReference type="InterPro" id="IPR049449">
    <property type="entry name" value="TesB_ACOT8-like_N"/>
</dbReference>
<evidence type="ECO:0000259" key="2">
    <source>
        <dbReference type="Pfam" id="PF20789"/>
    </source>
</evidence>
<dbReference type="Pfam" id="PF20789">
    <property type="entry name" value="4HBT_3C"/>
    <property type="match status" value="1"/>
</dbReference>
<dbReference type="Pfam" id="PF13622">
    <property type="entry name" value="4HBT_3"/>
    <property type="match status" value="1"/>
</dbReference>
<evidence type="ECO:0000259" key="1">
    <source>
        <dbReference type="Pfam" id="PF13622"/>
    </source>
</evidence>
<feature type="domain" description="Acyl-CoA thioesterase-like C-terminal" evidence="2">
    <location>
        <begin position="129"/>
        <end position="245"/>
    </location>
</feature>
<sequence length="269" mass="29139">MIPFVVRRDNDLVPNPIAHGGWGPTLGGQVIGGLLARAIEHHAADDDLQPARLTVEILRRVASAPLRVTASVIRAGSRMRAIDAAMTQDGELVARASALYLRRGTQPDGEFFSTAVTLPPLPREPVRFDDSVPMFIRTYGNDDGDRFPWQHSGPRYAWLREIRDLVDGEELTPFVRAAMAVDVTASMTNFSTKGLAFINADYTLTLSRLPVGPYIGLAALTHYSDAGVATGSASLFDTLGPIGSGVSTAIANFNFDAARKYDGEDRVKR</sequence>
<comment type="caution">
    <text evidence="3">The sequence shown here is derived from an EMBL/GenBank/DDBJ whole genome shotgun (WGS) entry which is preliminary data.</text>
</comment>